<organism evidence="3 4">
    <name type="scientific">Gordonia sputi NBRC 100414</name>
    <dbReference type="NCBI Taxonomy" id="1089453"/>
    <lineage>
        <taxon>Bacteria</taxon>
        <taxon>Bacillati</taxon>
        <taxon>Actinomycetota</taxon>
        <taxon>Actinomycetes</taxon>
        <taxon>Mycobacteriales</taxon>
        <taxon>Gordoniaceae</taxon>
        <taxon>Gordonia</taxon>
    </lineage>
</organism>
<keyword evidence="4" id="KW-1185">Reference proteome</keyword>
<proteinExistence type="predicted"/>
<dbReference type="InterPro" id="IPR025363">
    <property type="entry name" value="DUF4267"/>
</dbReference>
<keyword evidence="2" id="KW-0812">Transmembrane</keyword>
<feature type="transmembrane region" description="Helical" evidence="2">
    <location>
        <begin position="6"/>
        <end position="27"/>
    </location>
</feature>
<dbReference type="RefSeq" id="WP_005203991.1">
    <property type="nucleotide sequence ID" value="NZ_BAFC01000043.1"/>
</dbReference>
<evidence type="ECO:0000256" key="2">
    <source>
        <dbReference type="SAM" id="Phobius"/>
    </source>
</evidence>
<dbReference type="Proteomes" id="UP000005845">
    <property type="component" value="Unassembled WGS sequence"/>
</dbReference>
<protein>
    <submittedName>
        <fullName evidence="3">Uncharacterized protein</fullName>
    </submittedName>
</protein>
<reference evidence="3 4" key="1">
    <citation type="submission" date="2012-02" db="EMBL/GenBank/DDBJ databases">
        <title>Whole genome shotgun sequence of Gordonia sputi NBRC 100414.</title>
        <authorList>
            <person name="Yoshida I."/>
            <person name="Hosoyama A."/>
            <person name="Tsuchikane K."/>
            <person name="Katsumata H."/>
            <person name="Yamazaki S."/>
            <person name="Fujita N."/>
        </authorList>
    </citation>
    <scope>NUCLEOTIDE SEQUENCE [LARGE SCALE GENOMIC DNA]</scope>
    <source>
        <strain evidence="3 4">NBRC 100414</strain>
    </source>
</reference>
<feature type="transmembrane region" description="Helical" evidence="2">
    <location>
        <begin position="62"/>
        <end position="85"/>
    </location>
</feature>
<accession>H5TXY0</accession>
<gene>
    <name evidence="3" type="ORF">GOSPT_043_00080</name>
</gene>
<evidence type="ECO:0000313" key="3">
    <source>
        <dbReference type="EMBL" id="GAB38338.1"/>
    </source>
</evidence>
<comment type="caution">
    <text evidence="3">The sequence shown here is derived from an EMBL/GenBank/DDBJ whole genome shotgun (WGS) entry which is preliminary data.</text>
</comment>
<feature type="region of interest" description="Disordered" evidence="1">
    <location>
        <begin position="127"/>
        <end position="147"/>
    </location>
</feature>
<dbReference type="AlphaFoldDB" id="H5TXY0"/>
<keyword evidence="2" id="KW-0472">Membrane</keyword>
<evidence type="ECO:0000256" key="1">
    <source>
        <dbReference type="SAM" id="MobiDB-lite"/>
    </source>
</evidence>
<dbReference type="eggNOG" id="ENOG5030KBE">
    <property type="taxonomic scope" value="Bacteria"/>
</dbReference>
<dbReference type="Pfam" id="PF14087">
    <property type="entry name" value="DUF4267"/>
    <property type="match status" value="1"/>
</dbReference>
<keyword evidence="2" id="KW-1133">Transmembrane helix</keyword>
<sequence>MLATSIGLVLSWAGALMIIAVGCAYLAKSEKNAAGFGLPTPPAPDARGWWQVKGIRDVVTGLLVIVFTFVALDYLGVLVLVLALIPLGDMVIVLTNRGSKAAAYGIHARPHLHWSSQRFCSFSDPTINQQDNGDLNDHHRTRIPQRH</sequence>
<name>H5TXY0_9ACTN</name>
<dbReference type="EMBL" id="BAFC01000043">
    <property type="protein sequence ID" value="GAB38338.1"/>
    <property type="molecule type" value="Genomic_DNA"/>
</dbReference>
<evidence type="ECO:0000313" key="4">
    <source>
        <dbReference type="Proteomes" id="UP000005845"/>
    </source>
</evidence>